<dbReference type="InterPro" id="IPR013228">
    <property type="entry name" value="PE-PPE_C"/>
</dbReference>
<evidence type="ECO:0000313" key="3">
    <source>
        <dbReference type="EMBL" id="MBP2453196.1"/>
    </source>
</evidence>
<organism evidence="3 4">
    <name type="scientific">Mycolicibacterium lutetiense</name>
    <dbReference type="NCBI Taxonomy" id="1641992"/>
    <lineage>
        <taxon>Bacteria</taxon>
        <taxon>Bacillati</taxon>
        <taxon>Actinomycetota</taxon>
        <taxon>Actinomycetes</taxon>
        <taxon>Mycobacteriales</taxon>
        <taxon>Mycobacteriaceae</taxon>
        <taxon>Mycolicibacterium</taxon>
    </lineage>
</organism>
<feature type="compositionally biased region" description="Basic and acidic residues" evidence="1">
    <location>
        <begin position="497"/>
        <end position="506"/>
    </location>
</feature>
<evidence type="ECO:0000256" key="1">
    <source>
        <dbReference type="SAM" id="MobiDB-lite"/>
    </source>
</evidence>
<evidence type="ECO:0000259" key="2">
    <source>
        <dbReference type="Pfam" id="PF08237"/>
    </source>
</evidence>
<dbReference type="Pfam" id="PF08237">
    <property type="entry name" value="PE-PPE"/>
    <property type="match status" value="1"/>
</dbReference>
<sequence>MHIRALRGAALTLVALVGTVGLVLTASMTTLIQLAATALIMGGTGMKGAVEQAYMDEMNKTYLHLTPEELYGVATPEEFWPATGFSDISFDTSVARGVLALHNTIMNTVGHKIVLSYSQSANIATREKRNLEELRSQGYAGIPQWDELSFVFLANPNRPNGGILARFPGLYIPILGVTFDGATIDDGYQTIDVARQYDLISDFPKYPLNLLADLNALMGYFLLHPNYRSDVIDLDDPSTYESHTSGNTTYYLVHTEHLPLLQPLRDIGILTPVLDLIEPTLRVLIELGYDRTPENMGVPTSAGLMPHIDLGKLASDLHAAAREGVRNALAGLGITTDQHAESVAAPDKSDPEKVTLDTPVTAGPQSERTRSQLTRIRTAIENSALGQRDTDTSVKTDTVVETETETETETDTVADTTVDTVETDTSVKTTTTTTTTTTAPEQKSKPEQIRQSLRRALSPEKASDELKVDASGDSPRPPRKAHRLDGRDSTRATSGPKDARNGTRQDKSRRHLRAGHSDAA</sequence>
<keyword evidence="4" id="KW-1185">Reference proteome</keyword>
<dbReference type="EMBL" id="JAGIOP010000002">
    <property type="protein sequence ID" value="MBP2453196.1"/>
    <property type="molecule type" value="Genomic_DNA"/>
</dbReference>
<dbReference type="RefSeq" id="WP_209917820.1">
    <property type="nucleotide sequence ID" value="NZ_JAGIOP010000002.1"/>
</dbReference>
<evidence type="ECO:0000313" key="4">
    <source>
        <dbReference type="Proteomes" id="UP000694460"/>
    </source>
</evidence>
<comment type="caution">
    <text evidence="3">The sequence shown here is derived from an EMBL/GenBank/DDBJ whole genome shotgun (WGS) entry which is preliminary data.</text>
</comment>
<reference evidence="3 4" key="1">
    <citation type="submission" date="2021-03" db="EMBL/GenBank/DDBJ databases">
        <title>Sequencing the genomes of 1000 actinobacteria strains.</title>
        <authorList>
            <person name="Klenk H.-P."/>
        </authorList>
    </citation>
    <scope>NUCLEOTIDE SEQUENCE [LARGE SCALE GENOMIC DNA]</scope>
    <source>
        <strain evidence="3 4">DSM 46713</strain>
    </source>
</reference>
<dbReference type="Proteomes" id="UP000694460">
    <property type="component" value="Unassembled WGS sequence"/>
</dbReference>
<feature type="region of interest" description="Disordered" evidence="1">
    <location>
        <begin position="340"/>
        <end position="520"/>
    </location>
</feature>
<feature type="compositionally biased region" description="Basic and acidic residues" evidence="1">
    <location>
        <begin position="457"/>
        <end position="470"/>
    </location>
</feature>
<feature type="compositionally biased region" description="Polar residues" evidence="1">
    <location>
        <begin position="363"/>
        <end position="385"/>
    </location>
</feature>
<name>A0ABS4ZVL0_9MYCO</name>
<feature type="compositionally biased region" description="Acidic residues" evidence="1">
    <location>
        <begin position="400"/>
        <end position="412"/>
    </location>
</feature>
<feature type="domain" description="PE-PPE" evidence="2">
    <location>
        <begin position="71"/>
        <end position="290"/>
    </location>
</feature>
<proteinExistence type="predicted"/>
<accession>A0ABS4ZVL0</accession>
<feature type="compositionally biased region" description="Low complexity" evidence="1">
    <location>
        <begin position="413"/>
        <end position="439"/>
    </location>
</feature>
<protein>
    <recommendedName>
        <fullName evidence="2">PE-PPE domain-containing protein</fullName>
    </recommendedName>
</protein>
<gene>
    <name evidence="3" type="ORF">JOF57_003109</name>
</gene>